<gene>
    <name evidence="6" type="ORF">AJ80_00086</name>
</gene>
<dbReference type="GO" id="GO:0003677">
    <property type="term" value="F:DNA binding"/>
    <property type="evidence" value="ECO:0007669"/>
    <property type="project" value="UniProtKB-UniRule"/>
</dbReference>
<dbReference type="OrthoDB" id="1919336at2759"/>
<dbReference type="SUPFAM" id="SSF47769">
    <property type="entry name" value="SAM/Pointed domain"/>
    <property type="match status" value="1"/>
</dbReference>
<dbReference type="InterPro" id="IPR013761">
    <property type="entry name" value="SAM/pointed_sf"/>
</dbReference>
<accession>A0A2B7Z2Q7</accession>
<organism evidence="6 7">
    <name type="scientific">Polytolypa hystricis (strain UAMH7299)</name>
    <dbReference type="NCBI Taxonomy" id="1447883"/>
    <lineage>
        <taxon>Eukaryota</taxon>
        <taxon>Fungi</taxon>
        <taxon>Dikarya</taxon>
        <taxon>Ascomycota</taxon>
        <taxon>Pezizomycotina</taxon>
        <taxon>Eurotiomycetes</taxon>
        <taxon>Eurotiomycetidae</taxon>
        <taxon>Onygenales</taxon>
        <taxon>Onygenales incertae sedis</taxon>
        <taxon>Polytolypa</taxon>
    </lineage>
</organism>
<proteinExistence type="predicted"/>
<dbReference type="Gene3D" id="1.10.150.50">
    <property type="entry name" value="Transcription Factor, Ets-1"/>
    <property type="match status" value="1"/>
</dbReference>
<name>A0A2B7Z2Q7_POLH7</name>
<evidence type="ECO:0000313" key="6">
    <source>
        <dbReference type="EMBL" id="PGH28196.1"/>
    </source>
</evidence>
<evidence type="ECO:0000256" key="4">
    <source>
        <dbReference type="SAM" id="MobiDB-lite"/>
    </source>
</evidence>
<dbReference type="Pfam" id="PF00505">
    <property type="entry name" value="HMG_box"/>
    <property type="match status" value="1"/>
</dbReference>
<dbReference type="Gene3D" id="1.10.30.10">
    <property type="entry name" value="High mobility group box domain"/>
    <property type="match status" value="1"/>
</dbReference>
<dbReference type="EMBL" id="PDNA01000001">
    <property type="protein sequence ID" value="PGH28196.1"/>
    <property type="molecule type" value="Genomic_DNA"/>
</dbReference>
<dbReference type="InterPro" id="IPR036910">
    <property type="entry name" value="HMG_box_dom_sf"/>
</dbReference>
<dbReference type="SUPFAM" id="SSF47095">
    <property type="entry name" value="HMG-box"/>
    <property type="match status" value="1"/>
</dbReference>
<evidence type="ECO:0000256" key="2">
    <source>
        <dbReference type="ARBA" id="ARBA00023242"/>
    </source>
</evidence>
<feature type="region of interest" description="Disordered" evidence="4">
    <location>
        <begin position="234"/>
        <end position="253"/>
    </location>
</feature>
<dbReference type="InterPro" id="IPR009071">
    <property type="entry name" value="HMG_box_dom"/>
</dbReference>
<dbReference type="PANTHER" id="PTHR46040">
    <property type="entry name" value="HIGH MOBILITY GROUP PROTEIN 2"/>
    <property type="match status" value="1"/>
</dbReference>
<comment type="caution">
    <text evidence="6">The sequence shown here is derived from an EMBL/GenBank/DDBJ whole genome shotgun (WGS) entry which is preliminary data.</text>
</comment>
<keyword evidence="2 3" id="KW-0539">Nucleus</keyword>
<evidence type="ECO:0000313" key="7">
    <source>
        <dbReference type="Proteomes" id="UP000224634"/>
    </source>
</evidence>
<sequence>MADLATVLNELGMAQYFSNFIENGFENWKDVLDITEFDLYDQSTLVLGARQLILFLLRDILGVKLGHRRRLQQRVAKERDTGHSPGQNDEDKYFRKKRRYQWHPKPDPNSPKKPLTAYAKFANQKRAELKSRDLSFPEMAIEIGRLWRELPMEEKHLAQRNALQAREEYKQAMTAYKNSEDHQKHEKYINDWKARKCSRKAGKRKENKPVPPDEAGRSPAPTVVSMDTQSVHTPVDDNVRVGQPATWGPSCSTPMAESMEEGLWWSLSQGTSPYHPEEMHCLMSKCLSNNVHGGAYQMDFEMENGVSHMAREVGWPGQHTW</sequence>
<dbReference type="InterPro" id="IPR051965">
    <property type="entry name" value="ChromReg_NeuronalGeneExpr"/>
</dbReference>
<dbReference type="Proteomes" id="UP000224634">
    <property type="component" value="Unassembled WGS sequence"/>
</dbReference>
<dbReference type="SMART" id="SM00398">
    <property type="entry name" value="HMG"/>
    <property type="match status" value="1"/>
</dbReference>
<feature type="region of interest" description="Disordered" evidence="4">
    <location>
        <begin position="74"/>
        <end position="115"/>
    </location>
</feature>
<evidence type="ECO:0000256" key="3">
    <source>
        <dbReference type="PROSITE-ProRule" id="PRU00267"/>
    </source>
</evidence>
<dbReference type="GO" id="GO:0005634">
    <property type="term" value="C:nucleus"/>
    <property type="evidence" value="ECO:0007669"/>
    <property type="project" value="UniProtKB-UniRule"/>
</dbReference>
<evidence type="ECO:0000256" key="1">
    <source>
        <dbReference type="ARBA" id="ARBA00023125"/>
    </source>
</evidence>
<dbReference type="GO" id="GO:0010468">
    <property type="term" value="P:regulation of gene expression"/>
    <property type="evidence" value="ECO:0007669"/>
    <property type="project" value="TreeGrafter"/>
</dbReference>
<dbReference type="PROSITE" id="PS50118">
    <property type="entry name" value="HMG_BOX_2"/>
    <property type="match status" value="1"/>
</dbReference>
<evidence type="ECO:0000259" key="5">
    <source>
        <dbReference type="PROSITE" id="PS50118"/>
    </source>
</evidence>
<feature type="compositionally biased region" description="Basic residues" evidence="4">
    <location>
        <begin position="195"/>
        <end position="206"/>
    </location>
</feature>
<keyword evidence="7" id="KW-1185">Reference proteome</keyword>
<dbReference type="PANTHER" id="PTHR46040:SF3">
    <property type="entry name" value="HIGH MOBILITY GROUP PROTEIN 2"/>
    <property type="match status" value="1"/>
</dbReference>
<reference evidence="6 7" key="1">
    <citation type="submission" date="2017-10" db="EMBL/GenBank/DDBJ databases">
        <title>Comparative genomics in systemic dimorphic fungi from Ajellomycetaceae.</title>
        <authorList>
            <person name="Munoz J.F."/>
            <person name="Mcewen J.G."/>
            <person name="Clay O.K."/>
            <person name="Cuomo C.A."/>
        </authorList>
    </citation>
    <scope>NUCLEOTIDE SEQUENCE [LARGE SCALE GENOMIC DNA]</scope>
    <source>
        <strain evidence="6 7">UAMH7299</strain>
    </source>
</reference>
<protein>
    <recommendedName>
        <fullName evidence="5">HMG box domain-containing protein</fullName>
    </recommendedName>
</protein>
<dbReference type="STRING" id="1447883.A0A2B7Z2Q7"/>
<feature type="DNA-binding region" description="HMG box" evidence="3">
    <location>
        <begin position="111"/>
        <end position="177"/>
    </location>
</feature>
<dbReference type="AlphaFoldDB" id="A0A2B7Z2Q7"/>
<keyword evidence="1 3" id="KW-0238">DNA-binding</keyword>
<feature type="region of interest" description="Disordered" evidence="4">
    <location>
        <begin position="195"/>
        <end position="222"/>
    </location>
</feature>
<feature type="domain" description="HMG box" evidence="5">
    <location>
        <begin position="111"/>
        <end position="177"/>
    </location>
</feature>